<keyword evidence="6" id="KW-1185">Reference proteome</keyword>
<dbReference type="FunFam" id="3.40.50.720:FF:000084">
    <property type="entry name" value="Short-chain dehydrogenase reductase"/>
    <property type="match status" value="1"/>
</dbReference>
<dbReference type="InterPro" id="IPR036291">
    <property type="entry name" value="NAD(P)-bd_dom_sf"/>
</dbReference>
<evidence type="ECO:0000313" key="5">
    <source>
        <dbReference type="EMBL" id="RMB83814.1"/>
    </source>
</evidence>
<gene>
    <name evidence="5" type="ORF">CTZ28_22115</name>
</gene>
<dbReference type="SUPFAM" id="SSF51735">
    <property type="entry name" value="NAD(P)-binding Rossmann-fold domains"/>
    <property type="match status" value="1"/>
</dbReference>
<dbReference type="Gene3D" id="3.40.50.720">
    <property type="entry name" value="NAD(P)-binding Rossmann-like Domain"/>
    <property type="match status" value="1"/>
</dbReference>
<dbReference type="PRINTS" id="PR00081">
    <property type="entry name" value="GDHRDH"/>
</dbReference>
<proteinExistence type="inferred from homology"/>
<dbReference type="PANTHER" id="PTHR24321:SF8">
    <property type="entry name" value="ESTRADIOL 17-BETA-DEHYDROGENASE 8-RELATED"/>
    <property type="match status" value="1"/>
</dbReference>
<sequence>MGRVSGKVAFITGAARGQGRAHAVRLAEEGADIIAIDLCEDVPEMTYPGGTEEDLAKTGRLVEKTGRRVVTRKADVRSLDQLQSAVDAGVAELGRLDVVVANAGVLTAVGPFDRMSEAAFMDTIDINLTGVWRTVRVAMPHLRASGGAGSIILISSSAGLRASRQTSHYVASKTGVVGLMKAMALELGPEMIRVNSVHPTQVDTPMIHNEFMYRRARPDLENPGRDDLAAASLSRMAMPVPWVDPVEISHAVVFLASEESRYVTGLAMTVDAGISIA</sequence>
<dbReference type="GO" id="GO:0016491">
    <property type="term" value="F:oxidoreductase activity"/>
    <property type="evidence" value="ECO:0007669"/>
    <property type="project" value="UniProtKB-KW"/>
</dbReference>
<comment type="caution">
    <text evidence="5">The sequence shown here is derived from an EMBL/GenBank/DDBJ whole genome shotgun (WGS) entry which is preliminary data.</text>
</comment>
<dbReference type="NCBIfam" id="TIGR03971">
    <property type="entry name" value="SDR_subfam_1"/>
    <property type="match status" value="1"/>
</dbReference>
<dbReference type="PRINTS" id="PR00080">
    <property type="entry name" value="SDRFAMILY"/>
</dbReference>
<dbReference type="InterPro" id="IPR023985">
    <property type="entry name" value="SDR_subfam_1"/>
</dbReference>
<evidence type="ECO:0000256" key="4">
    <source>
        <dbReference type="RuleBase" id="RU000363"/>
    </source>
</evidence>
<comment type="similarity">
    <text evidence="1 4">Belongs to the short-chain dehydrogenases/reductases (SDR) family.</text>
</comment>
<keyword evidence="2" id="KW-0560">Oxidoreductase</keyword>
<dbReference type="Pfam" id="PF00106">
    <property type="entry name" value="adh_short"/>
    <property type="match status" value="1"/>
</dbReference>
<dbReference type="RefSeq" id="WP_121891440.1">
    <property type="nucleotide sequence ID" value="NZ_PENI01000014.1"/>
</dbReference>
<name>A0A3M0I4Y4_9ACTN</name>
<protein>
    <submittedName>
        <fullName evidence="5">SDR family mycofactocin-dependent oxidoreductase</fullName>
    </submittedName>
</protein>
<dbReference type="OrthoDB" id="5173603at2"/>
<evidence type="ECO:0000256" key="1">
    <source>
        <dbReference type="ARBA" id="ARBA00006484"/>
    </source>
</evidence>
<dbReference type="EMBL" id="PENI01000014">
    <property type="protein sequence ID" value="RMB83814.1"/>
    <property type="molecule type" value="Genomic_DNA"/>
</dbReference>
<evidence type="ECO:0000256" key="3">
    <source>
        <dbReference type="ARBA" id="ARBA00023027"/>
    </source>
</evidence>
<dbReference type="PANTHER" id="PTHR24321">
    <property type="entry name" value="DEHYDROGENASES, SHORT CHAIN"/>
    <property type="match status" value="1"/>
</dbReference>
<dbReference type="AlphaFoldDB" id="A0A3M0I4Y4"/>
<dbReference type="PROSITE" id="PS00061">
    <property type="entry name" value="ADH_SHORT"/>
    <property type="match status" value="1"/>
</dbReference>
<reference evidence="5 6" key="1">
    <citation type="submission" date="2017-11" db="EMBL/GenBank/DDBJ databases">
        <title>Draft genome of actinobacteria isolated from guarana (Paullinia cupana (Mart.) Ducke.</title>
        <authorList>
            <person name="Siqueira K.A."/>
            <person name="Liotti R.G."/>
            <person name="Mendes T.A.O."/>
            <person name="Soares M.A."/>
        </authorList>
    </citation>
    <scope>NUCLEOTIDE SEQUENCE [LARGE SCALE GENOMIC DNA]</scope>
    <source>
        <strain evidence="5 6">193</strain>
    </source>
</reference>
<dbReference type="InterPro" id="IPR020904">
    <property type="entry name" value="Sc_DH/Rdtase_CS"/>
</dbReference>
<evidence type="ECO:0000256" key="2">
    <source>
        <dbReference type="ARBA" id="ARBA00023002"/>
    </source>
</evidence>
<keyword evidence="3" id="KW-0520">NAD</keyword>
<evidence type="ECO:0000313" key="6">
    <source>
        <dbReference type="Proteomes" id="UP000270471"/>
    </source>
</evidence>
<accession>A0A3M0I4Y4</accession>
<dbReference type="InterPro" id="IPR002347">
    <property type="entry name" value="SDR_fam"/>
</dbReference>
<dbReference type="Proteomes" id="UP000270471">
    <property type="component" value="Unassembled WGS sequence"/>
</dbReference>
<dbReference type="CDD" id="cd05233">
    <property type="entry name" value="SDR_c"/>
    <property type="match status" value="1"/>
</dbReference>
<organism evidence="5 6">
    <name type="scientific">Streptomyces shenzhenensis</name>
    <dbReference type="NCBI Taxonomy" id="943815"/>
    <lineage>
        <taxon>Bacteria</taxon>
        <taxon>Bacillati</taxon>
        <taxon>Actinomycetota</taxon>
        <taxon>Actinomycetes</taxon>
        <taxon>Kitasatosporales</taxon>
        <taxon>Streptomycetaceae</taxon>
        <taxon>Streptomyces</taxon>
    </lineage>
</organism>
<dbReference type="NCBIfam" id="NF009467">
    <property type="entry name" value="PRK12826.1-3"/>
    <property type="match status" value="1"/>
</dbReference>